<evidence type="ECO:0000259" key="1">
    <source>
        <dbReference type="Pfam" id="PF00005"/>
    </source>
</evidence>
<feature type="domain" description="ABC transporter" evidence="1">
    <location>
        <begin position="3"/>
        <end position="109"/>
    </location>
</feature>
<dbReference type="Proteomes" id="UP000681967">
    <property type="component" value="Unassembled WGS sequence"/>
</dbReference>
<dbReference type="InterPro" id="IPR039421">
    <property type="entry name" value="Type_1_exporter"/>
</dbReference>
<dbReference type="PANTHER" id="PTHR43394">
    <property type="entry name" value="ATP-DEPENDENT PERMEASE MDL1, MITOCHONDRIAL"/>
    <property type="match status" value="1"/>
</dbReference>
<dbReference type="PANTHER" id="PTHR43394:SF1">
    <property type="entry name" value="ATP-BINDING CASSETTE SUB-FAMILY B MEMBER 10, MITOCHONDRIAL"/>
    <property type="match status" value="1"/>
</dbReference>
<dbReference type="GO" id="GO:0005524">
    <property type="term" value="F:ATP binding"/>
    <property type="evidence" value="ECO:0007669"/>
    <property type="project" value="InterPro"/>
</dbReference>
<accession>A0A8S3FWW1</accession>
<evidence type="ECO:0000313" key="3">
    <source>
        <dbReference type="Proteomes" id="UP000681967"/>
    </source>
</evidence>
<comment type="caution">
    <text evidence="2">The sequence shown here is derived from an EMBL/GenBank/DDBJ whole genome shotgun (WGS) entry which is preliminary data.</text>
</comment>
<dbReference type="GO" id="GO:0015421">
    <property type="term" value="F:ABC-type oligopeptide transporter activity"/>
    <property type="evidence" value="ECO:0007669"/>
    <property type="project" value="TreeGrafter"/>
</dbReference>
<dbReference type="GO" id="GO:0090374">
    <property type="term" value="P:oligopeptide export from mitochondrion"/>
    <property type="evidence" value="ECO:0007669"/>
    <property type="project" value="TreeGrafter"/>
</dbReference>
<dbReference type="GO" id="GO:0016887">
    <property type="term" value="F:ATP hydrolysis activity"/>
    <property type="evidence" value="ECO:0007669"/>
    <property type="project" value="InterPro"/>
</dbReference>
<reference evidence="2" key="1">
    <citation type="submission" date="2021-02" db="EMBL/GenBank/DDBJ databases">
        <authorList>
            <person name="Nowell W R."/>
        </authorList>
    </citation>
    <scope>NUCLEOTIDE SEQUENCE</scope>
</reference>
<dbReference type="InterPro" id="IPR003439">
    <property type="entry name" value="ABC_transporter-like_ATP-bd"/>
</dbReference>
<organism evidence="2 3">
    <name type="scientific">Rotaria magnacalcarata</name>
    <dbReference type="NCBI Taxonomy" id="392030"/>
    <lineage>
        <taxon>Eukaryota</taxon>
        <taxon>Metazoa</taxon>
        <taxon>Spiralia</taxon>
        <taxon>Gnathifera</taxon>
        <taxon>Rotifera</taxon>
        <taxon>Eurotatoria</taxon>
        <taxon>Bdelloidea</taxon>
        <taxon>Philodinida</taxon>
        <taxon>Philodinidae</taxon>
        <taxon>Rotaria</taxon>
    </lineage>
</organism>
<proteinExistence type="predicted"/>
<dbReference type="SUPFAM" id="SSF52540">
    <property type="entry name" value="P-loop containing nucleoside triphosphate hydrolases"/>
    <property type="match status" value="1"/>
</dbReference>
<protein>
    <recommendedName>
        <fullName evidence="1">ABC transporter domain-containing protein</fullName>
    </recommendedName>
</protein>
<gene>
    <name evidence="2" type="ORF">BYL167_LOCUS70331</name>
</gene>
<sequence>MCLDGVDIRDLNIHWLRSQFSLANQEPILFDMTIAENIAYGKVNPSLEDIIEAATKANIHQFVISLPQGYETRVGAKGSHLSGGQKQRIVIARALFRLPKVLLLDEATSAMDSYNEQIVQRALVQAQTEDPNRTSLTIAHRLSTIHSCDVIHVL</sequence>
<dbReference type="Pfam" id="PF00005">
    <property type="entry name" value="ABC_tran"/>
    <property type="match status" value="1"/>
</dbReference>
<dbReference type="GO" id="GO:0005743">
    <property type="term" value="C:mitochondrial inner membrane"/>
    <property type="evidence" value="ECO:0007669"/>
    <property type="project" value="TreeGrafter"/>
</dbReference>
<dbReference type="InterPro" id="IPR027417">
    <property type="entry name" value="P-loop_NTPase"/>
</dbReference>
<feature type="non-terminal residue" evidence="2">
    <location>
        <position position="1"/>
    </location>
</feature>
<dbReference type="Gene3D" id="3.40.50.300">
    <property type="entry name" value="P-loop containing nucleotide triphosphate hydrolases"/>
    <property type="match status" value="1"/>
</dbReference>
<name>A0A8S3FWW1_9BILA</name>
<dbReference type="AlphaFoldDB" id="A0A8S3FWW1"/>
<evidence type="ECO:0000313" key="2">
    <source>
        <dbReference type="EMBL" id="CAF5141874.1"/>
    </source>
</evidence>
<dbReference type="EMBL" id="CAJOBH010252504">
    <property type="protein sequence ID" value="CAF5141874.1"/>
    <property type="molecule type" value="Genomic_DNA"/>
</dbReference>